<sequence length="98" mass="10866">MNPHKSLSLIFETMELLLLHIYCTTTVSTNHNSTTVTTNHNSTTVNRLEPPSQPAPNTTDHHHSPSPSSISLLQNRWYTITPLSPLLLCTTTTTHCSS</sequence>
<reference evidence="3" key="1">
    <citation type="journal article" date="2023" name="bioRxiv">
        <title>Improved chromosome-level genome assembly for marigold (Tagetes erecta).</title>
        <authorList>
            <person name="Jiang F."/>
            <person name="Yuan L."/>
            <person name="Wang S."/>
            <person name="Wang H."/>
            <person name="Xu D."/>
            <person name="Wang A."/>
            <person name="Fan W."/>
        </authorList>
    </citation>
    <scope>NUCLEOTIDE SEQUENCE</scope>
    <source>
        <strain evidence="3">WSJ</strain>
        <tissue evidence="3">Leaf</tissue>
    </source>
</reference>
<evidence type="ECO:0000313" key="3">
    <source>
        <dbReference type="EMBL" id="KAK1431923.1"/>
    </source>
</evidence>
<feature type="chain" id="PRO_5042107791" description="Secreted protein" evidence="2">
    <location>
        <begin position="29"/>
        <end position="98"/>
    </location>
</feature>
<comment type="caution">
    <text evidence="3">The sequence shown here is derived from an EMBL/GenBank/DDBJ whole genome shotgun (WGS) entry which is preliminary data.</text>
</comment>
<keyword evidence="2" id="KW-0732">Signal</keyword>
<protein>
    <recommendedName>
        <fullName evidence="5">Secreted protein</fullName>
    </recommendedName>
</protein>
<evidence type="ECO:0000256" key="2">
    <source>
        <dbReference type="SAM" id="SignalP"/>
    </source>
</evidence>
<evidence type="ECO:0000313" key="4">
    <source>
        <dbReference type="Proteomes" id="UP001229421"/>
    </source>
</evidence>
<accession>A0AAD8KZR2</accession>
<name>A0AAD8KZR2_TARER</name>
<proteinExistence type="predicted"/>
<keyword evidence="4" id="KW-1185">Reference proteome</keyword>
<dbReference type="AlphaFoldDB" id="A0AAD8KZR2"/>
<gene>
    <name evidence="3" type="ORF">QVD17_08721</name>
</gene>
<evidence type="ECO:0000256" key="1">
    <source>
        <dbReference type="SAM" id="MobiDB-lite"/>
    </source>
</evidence>
<feature type="region of interest" description="Disordered" evidence="1">
    <location>
        <begin position="31"/>
        <end position="70"/>
    </location>
</feature>
<dbReference type="EMBL" id="JAUHHV010000002">
    <property type="protein sequence ID" value="KAK1431923.1"/>
    <property type="molecule type" value="Genomic_DNA"/>
</dbReference>
<evidence type="ECO:0008006" key="5">
    <source>
        <dbReference type="Google" id="ProtNLM"/>
    </source>
</evidence>
<organism evidence="3 4">
    <name type="scientific">Tagetes erecta</name>
    <name type="common">African marigold</name>
    <dbReference type="NCBI Taxonomy" id="13708"/>
    <lineage>
        <taxon>Eukaryota</taxon>
        <taxon>Viridiplantae</taxon>
        <taxon>Streptophyta</taxon>
        <taxon>Embryophyta</taxon>
        <taxon>Tracheophyta</taxon>
        <taxon>Spermatophyta</taxon>
        <taxon>Magnoliopsida</taxon>
        <taxon>eudicotyledons</taxon>
        <taxon>Gunneridae</taxon>
        <taxon>Pentapetalae</taxon>
        <taxon>asterids</taxon>
        <taxon>campanulids</taxon>
        <taxon>Asterales</taxon>
        <taxon>Asteraceae</taxon>
        <taxon>Asteroideae</taxon>
        <taxon>Heliantheae alliance</taxon>
        <taxon>Tageteae</taxon>
        <taxon>Tagetes</taxon>
    </lineage>
</organism>
<feature type="signal peptide" evidence="2">
    <location>
        <begin position="1"/>
        <end position="28"/>
    </location>
</feature>
<feature type="compositionally biased region" description="Low complexity" evidence="1">
    <location>
        <begin position="31"/>
        <end position="46"/>
    </location>
</feature>
<dbReference type="Proteomes" id="UP001229421">
    <property type="component" value="Unassembled WGS sequence"/>
</dbReference>